<sequence>MAITTYSELVSALQDYSLRSDAPFDILIGNFESSVAPFLIHYRAETSTTINIPASTKTITIPNDFQKFRAIFVDGKVAKPISIFDAKIYPNEITYYRTGNQIVFNSIGGISKANIVYYGRCPALTSTQTTNWLLEYFPNIYLFGVLAQLYHWARDEEAAASTQAQFAQSLQQLVADQKQYETIANPIPQEVTVW</sequence>
<reference evidence="1 2" key="1">
    <citation type="submission" date="2020-06" db="EMBL/GenBank/DDBJ databases">
        <authorList>
            <person name="De Coninck B."/>
            <person name="Ibrahim H."/>
        </authorList>
    </citation>
    <scope>NUCLEOTIDE SEQUENCE [LARGE SCALE GENOMIC DNA]</scope>
    <source>
        <strain evidence="1">Ag_rhizogenes_K599</strain>
    </source>
</reference>
<dbReference type="EMBL" id="CAICSX020000001">
    <property type="protein sequence ID" value="CAD0211261.1"/>
    <property type="molecule type" value="Genomic_DNA"/>
</dbReference>
<accession>A0AAN2A2D4</accession>
<dbReference type="Proteomes" id="UP000528185">
    <property type="component" value="Unassembled WGS sequence"/>
</dbReference>
<dbReference type="AlphaFoldDB" id="A0AAN2A2D4"/>
<organism evidence="1 2">
    <name type="scientific">Rhizobium rhizogenes</name>
    <name type="common">Agrobacterium rhizogenes</name>
    <dbReference type="NCBI Taxonomy" id="359"/>
    <lineage>
        <taxon>Bacteria</taxon>
        <taxon>Pseudomonadati</taxon>
        <taxon>Pseudomonadota</taxon>
        <taxon>Alphaproteobacteria</taxon>
        <taxon>Hyphomicrobiales</taxon>
        <taxon>Rhizobiaceae</taxon>
        <taxon>Rhizobium/Agrobacterium group</taxon>
        <taxon>Rhizobium</taxon>
    </lineage>
</organism>
<dbReference type="RefSeq" id="WP_065115730.1">
    <property type="nucleotide sequence ID" value="NZ_CAICSX020000001.1"/>
</dbReference>
<dbReference type="KEGG" id="aro:B0909_05235"/>
<evidence type="ECO:0000313" key="2">
    <source>
        <dbReference type="Proteomes" id="UP000528185"/>
    </source>
</evidence>
<proteinExistence type="predicted"/>
<dbReference type="Pfam" id="PF24175">
    <property type="entry name" value="SU10_adaptor"/>
    <property type="match status" value="1"/>
</dbReference>
<gene>
    <name evidence="1" type="ORF">AGRHK599_LOCUS1288</name>
</gene>
<dbReference type="InterPro" id="IPR056209">
    <property type="entry name" value="SU10_adaptor"/>
</dbReference>
<protein>
    <submittedName>
        <fullName evidence="1">Uncharacterized protein</fullName>
    </submittedName>
</protein>
<name>A0AAN2A2D4_RHIRH</name>
<comment type="caution">
    <text evidence="1">The sequence shown here is derived from an EMBL/GenBank/DDBJ whole genome shotgun (WGS) entry which is preliminary data.</text>
</comment>
<evidence type="ECO:0000313" key="1">
    <source>
        <dbReference type="EMBL" id="CAD0211261.1"/>
    </source>
</evidence>